<dbReference type="EMBL" id="JAERUA010000007">
    <property type="protein sequence ID" value="KAI1897315.1"/>
    <property type="molecule type" value="Genomic_DNA"/>
</dbReference>
<dbReference type="AlphaFoldDB" id="A0A8T3DST3"/>
<sequence length="136" mass="14671">MDSEDRMVSPQEHGHSILDDAPHCHALLAPEINFAMDDSVSATSGMDVLDRLSSLEQRVQMQEDELHMLKSALADLLRRLSLSEERQATISRKAAGKAKPVTPPRPTGSAASTSAVLPKKPSTAPPPPVQGKPHLH</sequence>
<feature type="region of interest" description="Disordered" evidence="2">
    <location>
        <begin position="88"/>
        <end position="136"/>
    </location>
</feature>
<evidence type="ECO:0000313" key="4">
    <source>
        <dbReference type="Proteomes" id="UP000829720"/>
    </source>
</evidence>
<evidence type="ECO:0000256" key="1">
    <source>
        <dbReference type="SAM" id="Coils"/>
    </source>
</evidence>
<comment type="caution">
    <text evidence="3">The sequence shown here is derived from an EMBL/GenBank/DDBJ whole genome shotgun (WGS) entry which is preliminary data.</text>
</comment>
<accession>A0A8T3DST3</accession>
<dbReference type="OrthoDB" id="6158349at2759"/>
<keyword evidence="4" id="KW-1185">Reference proteome</keyword>
<evidence type="ECO:0000313" key="3">
    <source>
        <dbReference type="EMBL" id="KAI1897315.1"/>
    </source>
</evidence>
<proteinExistence type="predicted"/>
<keyword evidence="1" id="KW-0175">Coiled coil</keyword>
<gene>
    <name evidence="3" type="ORF">AGOR_G00082050</name>
</gene>
<evidence type="ECO:0000256" key="2">
    <source>
        <dbReference type="SAM" id="MobiDB-lite"/>
    </source>
</evidence>
<feature type="coiled-coil region" evidence="1">
    <location>
        <begin position="52"/>
        <end position="79"/>
    </location>
</feature>
<protein>
    <recommendedName>
        <fullName evidence="5">Echinoderm microtubule-associated protein-like 1</fullName>
    </recommendedName>
</protein>
<dbReference type="Proteomes" id="UP000829720">
    <property type="component" value="Unassembled WGS sequence"/>
</dbReference>
<name>A0A8T3DST3_9TELE</name>
<reference evidence="3" key="1">
    <citation type="submission" date="2021-01" db="EMBL/GenBank/DDBJ databases">
        <authorList>
            <person name="Zahm M."/>
            <person name="Roques C."/>
            <person name="Cabau C."/>
            <person name="Klopp C."/>
            <person name="Donnadieu C."/>
            <person name="Jouanno E."/>
            <person name="Lampietro C."/>
            <person name="Louis A."/>
            <person name="Herpin A."/>
            <person name="Echchiki A."/>
            <person name="Berthelot C."/>
            <person name="Parey E."/>
            <person name="Roest-Crollius H."/>
            <person name="Braasch I."/>
            <person name="Postlethwait J."/>
            <person name="Bobe J."/>
            <person name="Montfort J."/>
            <person name="Bouchez O."/>
            <person name="Begum T."/>
            <person name="Mejri S."/>
            <person name="Adams A."/>
            <person name="Chen W.-J."/>
            <person name="Guiguen Y."/>
        </authorList>
    </citation>
    <scope>NUCLEOTIDE SEQUENCE</scope>
    <source>
        <tissue evidence="3">Blood</tissue>
    </source>
</reference>
<evidence type="ECO:0008006" key="5">
    <source>
        <dbReference type="Google" id="ProtNLM"/>
    </source>
</evidence>
<organism evidence="3 4">
    <name type="scientific">Albula goreensis</name>
    <dbReference type="NCBI Taxonomy" id="1534307"/>
    <lineage>
        <taxon>Eukaryota</taxon>
        <taxon>Metazoa</taxon>
        <taxon>Chordata</taxon>
        <taxon>Craniata</taxon>
        <taxon>Vertebrata</taxon>
        <taxon>Euteleostomi</taxon>
        <taxon>Actinopterygii</taxon>
        <taxon>Neopterygii</taxon>
        <taxon>Teleostei</taxon>
        <taxon>Albuliformes</taxon>
        <taxon>Albulidae</taxon>
        <taxon>Albula</taxon>
    </lineage>
</organism>